<accession>A0A813F2B8</accession>
<dbReference type="Proteomes" id="UP000654075">
    <property type="component" value="Unassembled WGS sequence"/>
</dbReference>
<evidence type="ECO:0000256" key="1">
    <source>
        <dbReference type="SAM" id="Coils"/>
    </source>
</evidence>
<dbReference type="EMBL" id="CAJNNV010016181">
    <property type="protein sequence ID" value="CAE8604250.1"/>
    <property type="molecule type" value="Genomic_DNA"/>
</dbReference>
<feature type="non-terminal residue" evidence="3">
    <location>
        <position position="865"/>
    </location>
</feature>
<sequence>VLSLLALWSEIGSKDFKSHETESEDLKAAVQSARQSPVVGSAPPPVRRAGRCHGISEEAVPTVDPEDLLCIAVVQLLELDRAYCLQKAGEAQRRTEEPVRMTRNSATHDAGSLPSLHERGYYLDALALLELGAKRSPNCARLRVLLAALYGATGAAVPMRKWCDSVGLGGALGGPIRVFSLDILRTFGAWPEMLEVCYKMQAAEKELETAAREALVAACEESGNGKGAHGIQRCREYTAALESAGLSRKRGRALVEEATVRALACSNFKALSAYLDGPAVSENLVLSAASSAPPPARGLGAGGIEEDLIALQFLNTLPRITPLQGLVLGLIGATRLTWPRARLATPHAQWYTAFRQAPLLSGAACAVAAAWPGAGFPEEEAPEIRGLSKPVPSLSGCLEEIVALRTLSSQGVLRLRAQLLLIVRAMLKQSPSEDEVSLLLSDFQAGLAEEGVALHCDPTTIIGQHLKVIPSTKQQDHSMSFERKDEPDSPRSPGRAAGWRRVKSALARTQDLDRGEPGSPGAANADELQGAKRPSQRPSTTTSVNLVLRPSSMSRKSNVKGQTQPPSTAPAVITSSAVTVASATSSRNEVYVPIEVQPLHPDDPKVGLPPPWRSSVVAAEDIFWRSAFLTCDTAHRLLQAIRRPDQRSKGDTDVSQAACCDPLMTELLNPVPGSIQSWTAIRRLLQVLRPLVRACVRSIMQEPAPICALKDAMQAGSAEAETLKLGSPFSLGGQGLPLLTGFLQVPMLVLGPTISLLASILGQAGVLEPMAPPGAIAAGLRKQKTAALSSLAYNATKEATDAADAAERALKTAEELEAVRVAMAELNEELQVVLKELATSLLSAQWDGIDGAGIPAPAVPDQAAT</sequence>
<organism evidence="3 4">
    <name type="scientific">Polarella glacialis</name>
    <name type="common">Dinoflagellate</name>
    <dbReference type="NCBI Taxonomy" id="89957"/>
    <lineage>
        <taxon>Eukaryota</taxon>
        <taxon>Sar</taxon>
        <taxon>Alveolata</taxon>
        <taxon>Dinophyceae</taxon>
        <taxon>Suessiales</taxon>
        <taxon>Suessiaceae</taxon>
        <taxon>Polarella</taxon>
    </lineage>
</organism>
<feature type="coiled-coil region" evidence="1">
    <location>
        <begin position="796"/>
        <end position="836"/>
    </location>
</feature>
<protein>
    <submittedName>
        <fullName evidence="3">Uncharacterized protein</fullName>
    </submittedName>
</protein>
<evidence type="ECO:0000313" key="3">
    <source>
        <dbReference type="EMBL" id="CAE8604250.1"/>
    </source>
</evidence>
<feature type="compositionally biased region" description="Polar residues" evidence="2">
    <location>
        <begin position="536"/>
        <end position="564"/>
    </location>
</feature>
<proteinExistence type="predicted"/>
<keyword evidence="4" id="KW-1185">Reference proteome</keyword>
<keyword evidence="1" id="KW-0175">Coiled coil</keyword>
<reference evidence="3" key="1">
    <citation type="submission" date="2021-02" db="EMBL/GenBank/DDBJ databases">
        <authorList>
            <person name="Dougan E. K."/>
            <person name="Rhodes N."/>
            <person name="Thang M."/>
            <person name="Chan C."/>
        </authorList>
    </citation>
    <scope>NUCLEOTIDE SEQUENCE</scope>
</reference>
<name>A0A813F2B8_POLGL</name>
<feature type="region of interest" description="Disordered" evidence="2">
    <location>
        <begin position="471"/>
        <end position="571"/>
    </location>
</feature>
<evidence type="ECO:0000313" key="4">
    <source>
        <dbReference type="Proteomes" id="UP000654075"/>
    </source>
</evidence>
<feature type="compositionally biased region" description="Basic and acidic residues" evidence="2">
    <location>
        <begin position="474"/>
        <end position="489"/>
    </location>
</feature>
<feature type="non-terminal residue" evidence="3">
    <location>
        <position position="1"/>
    </location>
</feature>
<dbReference type="AlphaFoldDB" id="A0A813F2B8"/>
<gene>
    <name evidence="3" type="ORF">PGLA1383_LOCUS22424</name>
</gene>
<comment type="caution">
    <text evidence="3">The sequence shown here is derived from an EMBL/GenBank/DDBJ whole genome shotgun (WGS) entry which is preliminary data.</text>
</comment>
<evidence type="ECO:0000256" key="2">
    <source>
        <dbReference type="SAM" id="MobiDB-lite"/>
    </source>
</evidence>